<dbReference type="InterPro" id="IPR038670">
    <property type="entry name" value="HslJ-like_sf"/>
</dbReference>
<dbReference type="Proteomes" id="UP000192536">
    <property type="component" value="Unassembled WGS sequence"/>
</dbReference>
<dbReference type="EMBL" id="MRWE01000005">
    <property type="protein sequence ID" value="ORJ26711.1"/>
    <property type="molecule type" value="Genomic_DNA"/>
</dbReference>
<dbReference type="Pfam" id="PF03724">
    <property type="entry name" value="META"/>
    <property type="match status" value="1"/>
</dbReference>
<evidence type="ECO:0000259" key="1">
    <source>
        <dbReference type="Pfam" id="PF03724"/>
    </source>
</evidence>
<dbReference type="RefSeq" id="WP_084912079.1">
    <property type="nucleotide sequence ID" value="NZ_CAUQAZ010000236.1"/>
</dbReference>
<dbReference type="Gene3D" id="2.40.128.270">
    <property type="match status" value="1"/>
</dbReference>
<dbReference type="PANTHER" id="PTHR35535:SF1">
    <property type="entry name" value="HEAT SHOCK PROTEIN HSLJ"/>
    <property type="match status" value="1"/>
</dbReference>
<keyword evidence="3" id="KW-1185">Reference proteome</keyword>
<accession>A0A1X0WIY1</accession>
<reference evidence="2 3" key="1">
    <citation type="journal article" date="2017" name="Int. J. Syst. Evol. Microbiol.">
        <title>Rouxiella badensis sp. nov. and Rouxiella silvae sp. nov. isolated from peat bog soil in Germany and emendation of the genus description.</title>
        <authorList>
            <person name="Le Fleche-Mateos A."/>
            <person name="Kugler J.H."/>
            <person name="Hansen S.H."/>
            <person name="Syldatk C."/>
            <person name="Hausmann R."/>
            <person name="Lomprez F."/>
            <person name="Vandenbogaert M."/>
            <person name="Manuguerra J.C."/>
            <person name="Grimont P.A."/>
        </authorList>
    </citation>
    <scope>NUCLEOTIDE SEQUENCE [LARGE SCALE GENOMIC DNA]</scope>
    <source>
        <strain evidence="2 3">DSM 100043</strain>
    </source>
</reference>
<organism evidence="2 3">
    <name type="scientific">Rouxiella badensis</name>
    <dbReference type="NCBI Taxonomy" id="1646377"/>
    <lineage>
        <taxon>Bacteria</taxon>
        <taxon>Pseudomonadati</taxon>
        <taxon>Pseudomonadota</taxon>
        <taxon>Gammaproteobacteria</taxon>
        <taxon>Enterobacterales</taxon>
        <taxon>Yersiniaceae</taxon>
        <taxon>Rouxiella</taxon>
    </lineage>
</organism>
<dbReference type="PANTHER" id="PTHR35535">
    <property type="entry name" value="HEAT SHOCK PROTEIN HSLJ"/>
    <property type="match status" value="1"/>
</dbReference>
<dbReference type="PROSITE" id="PS51257">
    <property type="entry name" value="PROKAR_LIPOPROTEIN"/>
    <property type="match status" value="1"/>
</dbReference>
<feature type="domain" description="DUF306" evidence="1">
    <location>
        <begin position="30"/>
        <end position="135"/>
    </location>
</feature>
<sequence>MNKKLILGSLLAAVALSGCSYPHQEKLTPERLQQHPYELVSIDGAPIASQSSRRPTLEFSEKMHVSGAMCNRFMGQGQLDNDRLFVRQMASTRMLCADSQLNVGDRLIAEMLQNGAKVSLHGKQLILREGEHELVYRAK</sequence>
<dbReference type="STRING" id="1646377.BS640_04720"/>
<dbReference type="AlphaFoldDB" id="A0A1X0WIY1"/>
<proteinExistence type="predicted"/>
<protein>
    <recommendedName>
        <fullName evidence="1">DUF306 domain-containing protein</fullName>
    </recommendedName>
</protein>
<dbReference type="GeneID" id="93566118"/>
<comment type="caution">
    <text evidence="2">The sequence shown here is derived from an EMBL/GenBank/DDBJ whole genome shotgun (WGS) entry which is preliminary data.</text>
</comment>
<dbReference type="InterPro" id="IPR053147">
    <property type="entry name" value="Hsp_HslJ-like"/>
</dbReference>
<evidence type="ECO:0000313" key="2">
    <source>
        <dbReference type="EMBL" id="ORJ26711.1"/>
    </source>
</evidence>
<gene>
    <name evidence="2" type="ORF">BS640_04720</name>
</gene>
<dbReference type="InterPro" id="IPR005184">
    <property type="entry name" value="DUF306_Meta_HslJ"/>
</dbReference>
<evidence type="ECO:0000313" key="3">
    <source>
        <dbReference type="Proteomes" id="UP000192536"/>
    </source>
</evidence>
<name>A0A1X0WIY1_9GAMM</name>